<dbReference type="Proteomes" id="UP000006732">
    <property type="component" value="Chromosome"/>
</dbReference>
<dbReference type="InterPro" id="IPR014408">
    <property type="entry name" value="dGMP_Pdiesterase_EAL/HD-GYP"/>
</dbReference>
<dbReference type="Gene3D" id="3.20.20.450">
    <property type="entry name" value="EAL domain"/>
    <property type="match status" value="1"/>
</dbReference>
<dbReference type="EMBL" id="CP000482">
    <property type="protein sequence ID" value="ABK99227.1"/>
    <property type="molecule type" value="Genomic_DNA"/>
</dbReference>
<dbReference type="PROSITE" id="PS51833">
    <property type="entry name" value="HDOD"/>
    <property type="match status" value="1"/>
</dbReference>
<dbReference type="AlphaFoldDB" id="A1APF7"/>
<evidence type="ECO:0000313" key="4">
    <source>
        <dbReference type="Proteomes" id="UP000006732"/>
    </source>
</evidence>
<dbReference type="KEGG" id="ppd:Ppro_1612"/>
<keyword evidence="4" id="KW-1185">Reference proteome</keyword>
<sequence>MEKRSDKFFLGRQPILNRHQEIIGFELLFRSTDFNAASFTNYSHASASVISNVMSSFGIEEVLGGKLGFINVNLEVLFSEFIELLPIGQTVIELLEIIDLNEHVVERCRELRKLGFQLALDDHEYSEEHDEIYKVIHIVKIDILQSDMSKLPEIVRTFRRRRIRVLAEKVETVEQFEACFRMGFDYFQGYFFERPVILNRKRIDVSAMAMMKLLQQLIMDASLSELEQTFKENPGLSYNLLRLVNSVGIGLRNKIKNLRHAIVLLGLNQLRRWAQLSLFAINDSRGLNHPLLEMAVVRGHMMEHLTDGKRSQDEYGEAAFMTGILSLLDVLFETPMEEIVEGLHLSDDVSAALLSRQGKLGMLLALAEKVETTDFDAVIPMLDECNVTMTQLLAAQMEAFGWRAGVIAQK</sequence>
<dbReference type="Gene3D" id="1.10.3210.10">
    <property type="entry name" value="Hypothetical protein af1432"/>
    <property type="match status" value="1"/>
</dbReference>
<dbReference type="PIRSF" id="PIRSF003180">
    <property type="entry name" value="DiGMPpdiest_YuxH"/>
    <property type="match status" value="1"/>
</dbReference>
<dbReference type="PROSITE" id="PS50883">
    <property type="entry name" value="EAL"/>
    <property type="match status" value="1"/>
</dbReference>
<protein>
    <submittedName>
        <fullName evidence="3">Diguanylate phosphodiesterase</fullName>
    </submittedName>
</protein>
<dbReference type="PANTHER" id="PTHR33525">
    <property type="match status" value="1"/>
</dbReference>
<dbReference type="InterPro" id="IPR035919">
    <property type="entry name" value="EAL_sf"/>
</dbReference>
<feature type="domain" description="HDOD" evidence="2">
    <location>
        <begin position="203"/>
        <end position="391"/>
    </location>
</feature>
<dbReference type="RefSeq" id="WP_011735517.1">
    <property type="nucleotide sequence ID" value="NC_008609.1"/>
</dbReference>
<dbReference type="STRING" id="338966.Ppro_1612"/>
<dbReference type="SMART" id="SM00052">
    <property type="entry name" value="EAL"/>
    <property type="match status" value="1"/>
</dbReference>
<dbReference type="InterPro" id="IPR013976">
    <property type="entry name" value="HDOD"/>
</dbReference>
<dbReference type="Pfam" id="PF00563">
    <property type="entry name" value="EAL"/>
    <property type="match status" value="1"/>
</dbReference>
<dbReference type="InterPro" id="IPR052340">
    <property type="entry name" value="RNase_Y/CdgJ"/>
</dbReference>
<name>A1APF7_PELPD</name>
<feature type="domain" description="EAL" evidence="1">
    <location>
        <begin position="1"/>
        <end position="209"/>
    </location>
</feature>
<organism evidence="3 4">
    <name type="scientific">Pelobacter propionicus (strain DSM 2379 / NBRC 103807 / OttBd1)</name>
    <dbReference type="NCBI Taxonomy" id="338966"/>
    <lineage>
        <taxon>Bacteria</taxon>
        <taxon>Pseudomonadati</taxon>
        <taxon>Thermodesulfobacteriota</taxon>
        <taxon>Desulfuromonadia</taxon>
        <taxon>Desulfuromonadales</taxon>
        <taxon>Desulfuromonadaceae</taxon>
        <taxon>Pelobacter</taxon>
    </lineage>
</organism>
<dbReference type="SUPFAM" id="SSF109604">
    <property type="entry name" value="HD-domain/PDEase-like"/>
    <property type="match status" value="1"/>
</dbReference>
<evidence type="ECO:0000259" key="2">
    <source>
        <dbReference type="PROSITE" id="PS51833"/>
    </source>
</evidence>
<accession>A1APF7</accession>
<dbReference type="HOGENOM" id="CLU_044951_1_1_7"/>
<reference evidence="3 4" key="1">
    <citation type="submission" date="2006-10" db="EMBL/GenBank/DDBJ databases">
        <title>Complete sequence of chromosome of Pelobacter propionicus DSM 2379.</title>
        <authorList>
            <consortium name="US DOE Joint Genome Institute"/>
            <person name="Copeland A."/>
            <person name="Lucas S."/>
            <person name="Lapidus A."/>
            <person name="Barry K."/>
            <person name="Detter J.C."/>
            <person name="Glavina del Rio T."/>
            <person name="Hammon N."/>
            <person name="Israni S."/>
            <person name="Dalin E."/>
            <person name="Tice H."/>
            <person name="Pitluck S."/>
            <person name="Saunders E."/>
            <person name="Brettin T."/>
            <person name="Bruce D."/>
            <person name="Han C."/>
            <person name="Tapia R."/>
            <person name="Schmutz J."/>
            <person name="Larimer F."/>
            <person name="Land M."/>
            <person name="Hauser L."/>
            <person name="Kyrpides N."/>
            <person name="Kim E."/>
            <person name="Lovley D."/>
            <person name="Richardson P."/>
        </authorList>
    </citation>
    <scope>NUCLEOTIDE SEQUENCE [LARGE SCALE GENOMIC DNA]</scope>
    <source>
        <strain evidence="4">DSM 2379 / NBRC 103807 / OttBd1</strain>
    </source>
</reference>
<dbReference type="Pfam" id="PF08668">
    <property type="entry name" value="HDOD"/>
    <property type="match status" value="1"/>
</dbReference>
<evidence type="ECO:0000259" key="1">
    <source>
        <dbReference type="PROSITE" id="PS50883"/>
    </source>
</evidence>
<dbReference type="eggNOG" id="COG3434">
    <property type="taxonomic scope" value="Bacteria"/>
</dbReference>
<dbReference type="SUPFAM" id="SSF141868">
    <property type="entry name" value="EAL domain-like"/>
    <property type="match status" value="1"/>
</dbReference>
<dbReference type="InterPro" id="IPR001633">
    <property type="entry name" value="EAL_dom"/>
</dbReference>
<proteinExistence type="predicted"/>
<evidence type="ECO:0000313" key="3">
    <source>
        <dbReference type="EMBL" id="ABK99227.1"/>
    </source>
</evidence>
<gene>
    <name evidence="3" type="ordered locus">Ppro_1612</name>
</gene>
<dbReference type="OrthoDB" id="9804751at2"/>
<dbReference type="PANTHER" id="PTHR33525:SF4">
    <property type="entry name" value="CYCLIC DI-GMP PHOSPHODIESTERASE CDGJ"/>
    <property type="match status" value="1"/>
</dbReference>